<evidence type="ECO:0000313" key="3">
    <source>
        <dbReference type="Proteomes" id="UP000708576"/>
    </source>
</evidence>
<dbReference type="EMBL" id="JAGUCO010000002">
    <property type="protein sequence ID" value="MBS2097593.1"/>
    <property type="molecule type" value="Genomic_DNA"/>
</dbReference>
<evidence type="ECO:0000256" key="1">
    <source>
        <dbReference type="SAM" id="SignalP"/>
    </source>
</evidence>
<protein>
    <recommendedName>
        <fullName evidence="4">Lipoprotein</fullName>
    </recommendedName>
</protein>
<accession>A0ABS5JRS9</accession>
<feature type="chain" id="PRO_5046071755" description="Lipoprotein" evidence="1">
    <location>
        <begin position="22"/>
        <end position="184"/>
    </location>
</feature>
<name>A0ABS5JRS9_9BACT</name>
<evidence type="ECO:0008006" key="4">
    <source>
        <dbReference type="Google" id="ProtNLM"/>
    </source>
</evidence>
<keyword evidence="3" id="KW-1185">Reference proteome</keyword>
<keyword evidence="1" id="KW-0732">Signal</keyword>
<reference evidence="2 3" key="1">
    <citation type="journal article" date="2015" name="Int. J. Syst. Evol. Microbiol.">
        <title>Carboxylicivirga linearis sp. nov., isolated from a sea cucumber culture pond.</title>
        <authorList>
            <person name="Wang F.Q."/>
            <person name="Zhou Y.X."/>
            <person name="Lin X.Z."/>
            <person name="Chen G.J."/>
            <person name="Du Z.J."/>
        </authorList>
    </citation>
    <scope>NUCLEOTIDE SEQUENCE [LARGE SCALE GENOMIC DNA]</scope>
    <source>
        <strain evidence="2 3">FB218</strain>
    </source>
</reference>
<organism evidence="2 3">
    <name type="scientific">Carboxylicivirga linearis</name>
    <dbReference type="NCBI Taxonomy" id="1628157"/>
    <lineage>
        <taxon>Bacteria</taxon>
        <taxon>Pseudomonadati</taxon>
        <taxon>Bacteroidota</taxon>
        <taxon>Bacteroidia</taxon>
        <taxon>Marinilabiliales</taxon>
        <taxon>Marinilabiliaceae</taxon>
        <taxon>Carboxylicivirga</taxon>
    </lineage>
</organism>
<dbReference type="Proteomes" id="UP000708576">
    <property type="component" value="Unassembled WGS sequence"/>
</dbReference>
<comment type="caution">
    <text evidence="2">The sequence shown here is derived from an EMBL/GenBank/DDBJ whole genome shotgun (WGS) entry which is preliminary data.</text>
</comment>
<proteinExistence type="predicted"/>
<dbReference type="RefSeq" id="WP_212214198.1">
    <property type="nucleotide sequence ID" value="NZ_JAGUCO010000002.1"/>
</dbReference>
<dbReference type="PROSITE" id="PS51257">
    <property type="entry name" value="PROKAR_LIPOPROTEIN"/>
    <property type="match status" value="1"/>
</dbReference>
<evidence type="ECO:0000313" key="2">
    <source>
        <dbReference type="EMBL" id="MBS2097593.1"/>
    </source>
</evidence>
<feature type="signal peptide" evidence="1">
    <location>
        <begin position="1"/>
        <end position="21"/>
    </location>
</feature>
<gene>
    <name evidence="2" type="ORF">KEM10_04830</name>
</gene>
<sequence length="184" mass="21327">MKRILLAILIASILALLTACDKNNKNTQYTPINQRILFQVEYINYAWIYQHNGYLIDCSGNIYSFNNPENWNFIEDNGTISEVAMNENLLSTDSIIYTLDDANLENKQYKINHAVKGNISDLKCEMVDAGTIVYSTFTLNKRTHKYKQVILNQWGDCSRENSSAAAKDLYEWLRYVEENYLLNN</sequence>